<keyword evidence="2" id="KW-1185">Reference proteome</keyword>
<accession>A0ABD2ASG7</accession>
<dbReference type="Proteomes" id="UP001607303">
    <property type="component" value="Unassembled WGS sequence"/>
</dbReference>
<sequence>MIEIRSAYNSLRDMHLPYLINREEVQNYFTPVIEKRELLYKTSSKLIRAPGVKSRVNSDLNFIKKSILELLTSKKITDLVAQKDWKNKDN</sequence>
<comment type="caution">
    <text evidence="1">The sequence shown here is derived from an EMBL/GenBank/DDBJ whole genome shotgun (WGS) entry which is preliminary data.</text>
</comment>
<evidence type="ECO:0000313" key="1">
    <source>
        <dbReference type="EMBL" id="KAL2723567.1"/>
    </source>
</evidence>
<evidence type="ECO:0000313" key="2">
    <source>
        <dbReference type="Proteomes" id="UP001607303"/>
    </source>
</evidence>
<dbReference type="EMBL" id="JAYRBN010000114">
    <property type="protein sequence ID" value="KAL2723567.1"/>
    <property type="molecule type" value="Genomic_DNA"/>
</dbReference>
<proteinExistence type="predicted"/>
<name>A0ABD2ASG7_VESMC</name>
<protein>
    <submittedName>
        <fullName evidence="1">Uncharacterized protein</fullName>
    </submittedName>
</protein>
<dbReference type="AlphaFoldDB" id="A0ABD2ASG7"/>
<organism evidence="1 2">
    <name type="scientific">Vespula maculifrons</name>
    <name type="common">Eastern yellow jacket</name>
    <name type="synonym">Wasp</name>
    <dbReference type="NCBI Taxonomy" id="7453"/>
    <lineage>
        <taxon>Eukaryota</taxon>
        <taxon>Metazoa</taxon>
        <taxon>Ecdysozoa</taxon>
        <taxon>Arthropoda</taxon>
        <taxon>Hexapoda</taxon>
        <taxon>Insecta</taxon>
        <taxon>Pterygota</taxon>
        <taxon>Neoptera</taxon>
        <taxon>Endopterygota</taxon>
        <taxon>Hymenoptera</taxon>
        <taxon>Apocrita</taxon>
        <taxon>Aculeata</taxon>
        <taxon>Vespoidea</taxon>
        <taxon>Vespidae</taxon>
        <taxon>Vespinae</taxon>
        <taxon>Vespula</taxon>
    </lineage>
</organism>
<reference evidence="1 2" key="1">
    <citation type="journal article" date="2024" name="Ann. Entomol. Soc. Am.">
        <title>Genomic analyses of the southern and eastern yellowjacket wasps (Hymenoptera: Vespidae) reveal evolutionary signatures of social life.</title>
        <authorList>
            <person name="Catto M.A."/>
            <person name="Caine P.B."/>
            <person name="Orr S.E."/>
            <person name="Hunt B.G."/>
            <person name="Goodisman M.A.D."/>
        </authorList>
    </citation>
    <scope>NUCLEOTIDE SEQUENCE [LARGE SCALE GENOMIC DNA]</scope>
    <source>
        <strain evidence="1">232</strain>
        <tissue evidence="1">Head and thorax</tissue>
    </source>
</reference>
<gene>
    <name evidence="1" type="ORF">V1477_019418</name>
</gene>